<dbReference type="InterPro" id="IPR037021">
    <property type="entry name" value="RnfH_sf"/>
</dbReference>
<sequence>MVSIKINVEVIYALPKEQITFTVSVEQGATAQQAIEASGILAKYPEIELNKNKLGIYSRLIKLDTVLQDGERVEIYRPLIADPKEMRKRRALKAKEEGRLHEKTGQKIK</sequence>
<dbReference type="InterPro" id="IPR005346">
    <property type="entry name" value="RnfH"/>
</dbReference>
<keyword evidence="4" id="KW-1185">Reference proteome</keyword>
<dbReference type="HAMAP" id="MF_00460">
    <property type="entry name" value="UPF0125_RnfH"/>
    <property type="match status" value="1"/>
</dbReference>
<dbReference type="OrthoDB" id="9796575at2"/>
<organism evidence="3 4">
    <name type="scientific">Moritella yayanosii</name>
    <dbReference type="NCBI Taxonomy" id="69539"/>
    <lineage>
        <taxon>Bacteria</taxon>
        <taxon>Pseudomonadati</taxon>
        <taxon>Pseudomonadota</taxon>
        <taxon>Gammaproteobacteria</taxon>
        <taxon>Alteromonadales</taxon>
        <taxon>Moritellaceae</taxon>
        <taxon>Moritella</taxon>
    </lineage>
</organism>
<evidence type="ECO:0000256" key="1">
    <source>
        <dbReference type="ARBA" id="ARBA00010645"/>
    </source>
</evidence>
<accession>A0A330LV77</accession>
<dbReference type="PANTHER" id="PTHR37483">
    <property type="entry name" value="UPF0125 PROTEIN RATB"/>
    <property type="match status" value="1"/>
</dbReference>
<evidence type="ECO:0000313" key="4">
    <source>
        <dbReference type="Proteomes" id="UP000250163"/>
    </source>
</evidence>
<dbReference type="KEGG" id="mya:MORIYA_3754"/>
<dbReference type="Gene3D" id="3.10.20.280">
    <property type="entry name" value="RnfH-like"/>
    <property type="match status" value="1"/>
</dbReference>
<dbReference type="EMBL" id="LS483250">
    <property type="protein sequence ID" value="SQD80206.1"/>
    <property type="molecule type" value="Genomic_DNA"/>
</dbReference>
<comment type="similarity">
    <text evidence="1 2">Belongs to the UPF0125 (RnfH) family.</text>
</comment>
<dbReference type="NCBIfam" id="NF002490">
    <property type="entry name" value="PRK01777.1"/>
    <property type="match status" value="1"/>
</dbReference>
<dbReference type="AlphaFoldDB" id="A0A330LV77"/>
<evidence type="ECO:0000256" key="2">
    <source>
        <dbReference type="HAMAP-Rule" id="MF_00460"/>
    </source>
</evidence>
<evidence type="ECO:0000313" key="3">
    <source>
        <dbReference type="EMBL" id="SQD80206.1"/>
    </source>
</evidence>
<reference evidence="4" key="1">
    <citation type="submission" date="2018-05" db="EMBL/GenBank/DDBJ databases">
        <authorList>
            <person name="Cea G.-C."/>
            <person name="William W."/>
        </authorList>
    </citation>
    <scope>NUCLEOTIDE SEQUENCE [LARGE SCALE GENOMIC DNA]</scope>
    <source>
        <strain evidence="4">DB21MT 5</strain>
    </source>
</reference>
<dbReference type="InterPro" id="IPR016155">
    <property type="entry name" value="Mopterin_synth/thiamin_S_b"/>
</dbReference>
<dbReference type="RefSeq" id="WP_112717368.1">
    <property type="nucleotide sequence ID" value="NZ_LS483250.1"/>
</dbReference>
<dbReference type="SUPFAM" id="SSF54285">
    <property type="entry name" value="MoaD/ThiS"/>
    <property type="match status" value="1"/>
</dbReference>
<proteinExistence type="inferred from homology"/>
<dbReference type="Proteomes" id="UP000250163">
    <property type="component" value="Chromosome MORIYA"/>
</dbReference>
<protein>
    <recommendedName>
        <fullName evidence="2">UPF0125 protein MORIYA_3754</fullName>
    </recommendedName>
</protein>
<dbReference type="Pfam" id="PF03658">
    <property type="entry name" value="Ub-RnfH"/>
    <property type="match status" value="1"/>
</dbReference>
<gene>
    <name evidence="3" type="primary">yfjF</name>
    <name evidence="3" type="ORF">MORIYA_3754</name>
</gene>
<name>A0A330LV77_9GAMM</name>
<dbReference type="PANTHER" id="PTHR37483:SF1">
    <property type="entry name" value="UPF0125 PROTEIN RATB"/>
    <property type="match status" value="1"/>
</dbReference>